<dbReference type="SMART" id="SM00060">
    <property type="entry name" value="FN3"/>
    <property type="match status" value="1"/>
</dbReference>
<accession>A0A450XWV7</accession>
<reference evidence="2" key="1">
    <citation type="submission" date="2019-02" db="EMBL/GenBank/DDBJ databases">
        <authorList>
            <person name="Gruber-Vodicka R. H."/>
            <person name="Seah K. B. B."/>
        </authorList>
    </citation>
    <scope>NUCLEOTIDE SEQUENCE</scope>
    <source>
        <strain evidence="2">BECK_BZ197</strain>
    </source>
</reference>
<protein>
    <submittedName>
        <fullName evidence="2">Fibronectin type III domain-containing protein</fullName>
    </submittedName>
</protein>
<dbReference type="CDD" id="cd00063">
    <property type="entry name" value="FN3"/>
    <property type="match status" value="1"/>
</dbReference>
<dbReference type="EMBL" id="CAADFO010000181">
    <property type="protein sequence ID" value="VFK33753.1"/>
    <property type="molecule type" value="Genomic_DNA"/>
</dbReference>
<dbReference type="AlphaFoldDB" id="A0A450XWV7"/>
<dbReference type="InterPro" id="IPR036116">
    <property type="entry name" value="FN3_sf"/>
</dbReference>
<sequence>MAKFPRAETDVLGLAQEIADGLAANTEIYPAPPVCIEDLKAAIADCAAARDAVQRAKSMLEQAVDAKNTVFAVLEDRMKKEIRYAENTVDYDNARLTLIGWSGRKSATPLEAPGQVGNLVIQSQGEGSIGLTWEKPDDGGKVAAYKVKCREHARGTVWSNVDTAMEIGITLTGQPQGKELEFCVAAVNKAGEGMVSNTVTAVL</sequence>
<evidence type="ECO:0000259" key="1">
    <source>
        <dbReference type="PROSITE" id="PS50853"/>
    </source>
</evidence>
<organism evidence="2">
    <name type="scientific">Candidatus Kentrum sp. MB</name>
    <dbReference type="NCBI Taxonomy" id="2138164"/>
    <lineage>
        <taxon>Bacteria</taxon>
        <taxon>Pseudomonadati</taxon>
        <taxon>Pseudomonadota</taxon>
        <taxon>Gammaproteobacteria</taxon>
        <taxon>Candidatus Kentrum</taxon>
    </lineage>
</organism>
<dbReference type="Pfam" id="PF00041">
    <property type="entry name" value="fn3"/>
    <property type="match status" value="1"/>
</dbReference>
<gene>
    <name evidence="2" type="ORF">BECKMB1821G_GA0114241_11811</name>
</gene>
<proteinExistence type="predicted"/>
<evidence type="ECO:0000313" key="2">
    <source>
        <dbReference type="EMBL" id="VFK33753.1"/>
    </source>
</evidence>
<dbReference type="Gene3D" id="2.60.40.10">
    <property type="entry name" value="Immunoglobulins"/>
    <property type="match status" value="1"/>
</dbReference>
<dbReference type="SUPFAM" id="SSF49265">
    <property type="entry name" value="Fibronectin type III"/>
    <property type="match status" value="1"/>
</dbReference>
<dbReference type="PROSITE" id="PS50853">
    <property type="entry name" value="FN3"/>
    <property type="match status" value="1"/>
</dbReference>
<feature type="domain" description="Fibronectin type-III" evidence="1">
    <location>
        <begin position="115"/>
        <end position="203"/>
    </location>
</feature>
<dbReference type="InterPro" id="IPR013783">
    <property type="entry name" value="Ig-like_fold"/>
</dbReference>
<name>A0A450XWV7_9GAMM</name>
<dbReference type="InterPro" id="IPR003961">
    <property type="entry name" value="FN3_dom"/>
</dbReference>